<feature type="compositionally biased region" description="Polar residues" evidence="1">
    <location>
        <begin position="200"/>
        <end position="228"/>
    </location>
</feature>
<proteinExistence type="predicted"/>
<protein>
    <submittedName>
        <fullName evidence="3">Uncharacterized protein</fullName>
    </submittedName>
</protein>
<organism evidence="3 4">
    <name type="scientific">Clonostachys solani</name>
    <dbReference type="NCBI Taxonomy" id="160281"/>
    <lineage>
        <taxon>Eukaryota</taxon>
        <taxon>Fungi</taxon>
        <taxon>Dikarya</taxon>
        <taxon>Ascomycota</taxon>
        <taxon>Pezizomycotina</taxon>
        <taxon>Sordariomycetes</taxon>
        <taxon>Hypocreomycetidae</taxon>
        <taxon>Hypocreales</taxon>
        <taxon>Bionectriaceae</taxon>
        <taxon>Clonostachys</taxon>
    </lineage>
</organism>
<gene>
    <name evidence="3" type="ORF">CSOL1703_00003502</name>
</gene>
<comment type="caution">
    <text evidence="3">The sequence shown here is derived from an EMBL/GenBank/DDBJ whole genome shotgun (WGS) entry which is preliminary data.</text>
</comment>
<dbReference type="EMBL" id="CABFOC020000002">
    <property type="protein sequence ID" value="CAH0039207.1"/>
    <property type="molecule type" value="Genomic_DNA"/>
</dbReference>
<dbReference type="Proteomes" id="UP000775872">
    <property type="component" value="Unassembled WGS sequence"/>
</dbReference>
<name>A0A9N9YT03_9HYPO</name>
<keyword evidence="2" id="KW-0472">Membrane</keyword>
<feature type="transmembrane region" description="Helical" evidence="2">
    <location>
        <begin position="407"/>
        <end position="429"/>
    </location>
</feature>
<feature type="transmembrane region" description="Helical" evidence="2">
    <location>
        <begin position="368"/>
        <end position="387"/>
    </location>
</feature>
<feature type="region of interest" description="Disordered" evidence="1">
    <location>
        <begin position="166"/>
        <end position="242"/>
    </location>
</feature>
<evidence type="ECO:0000256" key="1">
    <source>
        <dbReference type="SAM" id="MobiDB-lite"/>
    </source>
</evidence>
<evidence type="ECO:0000256" key="2">
    <source>
        <dbReference type="SAM" id="Phobius"/>
    </source>
</evidence>
<accession>A0A9N9YT03</accession>
<feature type="compositionally biased region" description="Low complexity" evidence="1">
    <location>
        <begin position="174"/>
        <end position="185"/>
    </location>
</feature>
<keyword evidence="4" id="KW-1185">Reference proteome</keyword>
<sequence>MDTSADQPAGNSMTDMAELDEMLEPPQRESVDEMFLRLLKLVDLLYNEASPVEGNEGMVDFALQTGNAIVPLVRTLREQFDEQKARITKQDTAIGKLGDALAQKEIELKIAYAKMEEAAKSNSSQESSEDEEQHALNNLTLSTWIADQAVYKENVDNITRDAFQYGRFEPDTGNPNNLINNSENNQSRRPSFEAGMEAENQPSPDSSEASQPAINQFGRTSSEESLPQQAYDMTFPSSRGTFIRPGPVYERILAPRTKPMSTQKISSGGLLTAEEGDTTLCSQGSNDVIADKKGSSQNPATPWAENDSAHGFFAYIQGLQSTGPQPHESTPKFLQSRKYGKFIILDVLEWSLYTLLRAGGDLISGQLLAWWHLLLFLITTVLHLFASGTCSLDPFHLPKPLVFIVPRLSWCIIATQVMFFTCLMSFLAWRRELDLLLQANGLSRRYMLDYIYEESRLILFIGIDKGVFRLGTSEPENFWRSGNDTMNERIIGLTQ</sequence>
<evidence type="ECO:0000313" key="3">
    <source>
        <dbReference type="EMBL" id="CAH0039207.1"/>
    </source>
</evidence>
<keyword evidence="2" id="KW-0812">Transmembrane</keyword>
<reference evidence="3 4" key="2">
    <citation type="submission" date="2021-10" db="EMBL/GenBank/DDBJ databases">
        <authorList>
            <person name="Piombo E."/>
        </authorList>
    </citation>
    <scope>NUCLEOTIDE SEQUENCE [LARGE SCALE GENOMIC DNA]</scope>
</reference>
<reference evidence="4" key="1">
    <citation type="submission" date="2019-06" db="EMBL/GenBank/DDBJ databases">
        <authorList>
            <person name="Broberg M."/>
        </authorList>
    </citation>
    <scope>NUCLEOTIDE SEQUENCE [LARGE SCALE GENOMIC DNA]</scope>
</reference>
<keyword evidence="2" id="KW-1133">Transmembrane helix</keyword>
<dbReference type="AlphaFoldDB" id="A0A9N9YT03"/>
<dbReference type="OrthoDB" id="5146068at2759"/>
<evidence type="ECO:0000313" key="4">
    <source>
        <dbReference type="Proteomes" id="UP000775872"/>
    </source>
</evidence>